<dbReference type="PROSITE" id="PS51257">
    <property type="entry name" value="PROKAR_LIPOPROTEIN"/>
    <property type="match status" value="1"/>
</dbReference>
<keyword evidence="2" id="KW-0732">Signal</keyword>
<feature type="signal peptide" evidence="2">
    <location>
        <begin position="1"/>
        <end position="17"/>
    </location>
</feature>
<evidence type="ECO:0000256" key="1">
    <source>
        <dbReference type="SAM" id="MobiDB-lite"/>
    </source>
</evidence>
<evidence type="ECO:0000313" key="4">
    <source>
        <dbReference type="EMBL" id="CAD8981911.1"/>
    </source>
</evidence>
<name>A0A6U5BWK4_HEMAN</name>
<proteinExistence type="predicted"/>
<gene>
    <name evidence="4" type="ORF">HAND00432_LOCUS32921</name>
    <name evidence="3" type="ORF">HAND1043_LOCUS10019</name>
</gene>
<dbReference type="AlphaFoldDB" id="A0A6U5BWK4"/>
<dbReference type="EMBL" id="HBFX01054669">
    <property type="protein sequence ID" value="CAD8981911.1"/>
    <property type="molecule type" value="Transcribed_RNA"/>
</dbReference>
<accession>A0A6U5BWK4</accession>
<feature type="region of interest" description="Disordered" evidence="1">
    <location>
        <begin position="102"/>
        <end position="130"/>
    </location>
</feature>
<feature type="chain" id="PRO_5035677167" evidence="2">
    <location>
        <begin position="18"/>
        <end position="210"/>
    </location>
</feature>
<protein>
    <submittedName>
        <fullName evidence="3">Uncharacterized protein</fullName>
    </submittedName>
</protein>
<evidence type="ECO:0000256" key="2">
    <source>
        <dbReference type="SAM" id="SignalP"/>
    </source>
</evidence>
<reference evidence="3" key="1">
    <citation type="submission" date="2021-01" db="EMBL/GenBank/DDBJ databases">
        <authorList>
            <person name="Corre E."/>
            <person name="Pelletier E."/>
            <person name="Niang G."/>
            <person name="Scheremetjew M."/>
            <person name="Finn R."/>
            <person name="Kale V."/>
            <person name="Holt S."/>
            <person name="Cochrane G."/>
            <person name="Meng A."/>
            <person name="Brown T."/>
            <person name="Cohen L."/>
        </authorList>
    </citation>
    <scope>NUCLEOTIDE SEQUENCE</scope>
    <source>
        <strain evidence="3">CCMP441</strain>
        <strain evidence="4">CCMP644</strain>
    </source>
</reference>
<dbReference type="EMBL" id="HBFK01016254">
    <property type="protein sequence ID" value="CAD8743524.1"/>
    <property type="molecule type" value="Transcribed_RNA"/>
</dbReference>
<evidence type="ECO:0000313" key="3">
    <source>
        <dbReference type="EMBL" id="CAD8743524.1"/>
    </source>
</evidence>
<organism evidence="3">
    <name type="scientific">Hemiselmis andersenii</name>
    <name type="common">Cryptophyte alga</name>
    <dbReference type="NCBI Taxonomy" id="464988"/>
    <lineage>
        <taxon>Eukaryota</taxon>
        <taxon>Cryptophyceae</taxon>
        <taxon>Cryptomonadales</taxon>
        <taxon>Hemiselmidaceae</taxon>
        <taxon>Hemiselmis</taxon>
    </lineage>
</organism>
<sequence length="210" mass="22752">MAFRLLVALLSISACHSFHLPPAALLSDAPCSHNHQGFDFTPHPTLLSFPLDRGGPNLAAFPARVCLFGRRNRRVAACTASGWDGVEDPWDEVLDCDADEKPPTLFGGPSTRGEEKPPVVPSGRDGSDAGGEAVAEAFSDFFKKVGKDPSSYWKDHYNNLVQECVSLGIPFTAIQQYHPSNGAHNVTADQWREAIHSLQGVIDSRLSSNL</sequence>